<dbReference type="Proteomes" id="UP000243052">
    <property type="component" value="Chromosome viii"/>
</dbReference>
<proteinExistence type="predicted"/>
<dbReference type="AlphaFoldDB" id="A0A0X8HWL4"/>
<gene>
    <name evidence="3" type="ORF">AW171_hschr84893</name>
</gene>
<feature type="compositionally biased region" description="Low complexity" evidence="1">
    <location>
        <begin position="91"/>
        <end position="110"/>
    </location>
</feature>
<accession>A0A0X8HWL4</accession>
<dbReference type="Gene3D" id="3.10.20.90">
    <property type="entry name" value="Phosphatidylinositol 3-kinase Catalytic Subunit, Chain A, domain 1"/>
    <property type="match status" value="1"/>
</dbReference>
<sequence>MSQVNEYDDIDDFFCNELPHADDDAFNTNIAVPVTLFGKTKAKASKCESEVRDNTVSPYKGEFNEKVTKDTRYLKKGRQLSHSEDEVSVASLSSTRSRSSSSSSESLSLLRRTKKLRPRRSEQIQEDNDTNSDTNKFLAEMEREAALVSVKQHSSSKNEARGSQYTSNRVYNIGFISRLSGTSGKKIIVKTTGDKKFLTMLPIALSTFVKQYRVSRTAAQKYKMDDIKIYRDGVEVFKFMTCDSLNISESGSGSATDIEMYIVPNQDAEAFTVEWKKKYEERVKYLSGFPVNLENNVNKDDNDDFRVNEYEEDLANARSLDESEILDKSNTSLVEPILQIALLGSDNKKIYVKVKPSTTFNNVGNHYRNAKGLPSSSKIVLSFDNEELDSSSTVADADIEDDDIIEVTVV</sequence>
<dbReference type="SUPFAM" id="SSF54236">
    <property type="entry name" value="Ubiquitin-like"/>
    <property type="match status" value="1"/>
</dbReference>
<dbReference type="GeneID" id="28726199"/>
<evidence type="ECO:0000256" key="1">
    <source>
        <dbReference type="SAM" id="MobiDB-lite"/>
    </source>
</evidence>
<organism evidence="3 4">
    <name type="scientific">Eremothecium sinecaudum</name>
    <dbReference type="NCBI Taxonomy" id="45286"/>
    <lineage>
        <taxon>Eukaryota</taxon>
        <taxon>Fungi</taxon>
        <taxon>Dikarya</taxon>
        <taxon>Ascomycota</taxon>
        <taxon>Saccharomycotina</taxon>
        <taxon>Saccharomycetes</taxon>
        <taxon>Saccharomycetales</taxon>
        <taxon>Saccharomycetaceae</taxon>
        <taxon>Eremothecium</taxon>
    </lineage>
</organism>
<dbReference type="PROSITE" id="PS50053">
    <property type="entry name" value="UBIQUITIN_2"/>
    <property type="match status" value="1"/>
</dbReference>
<evidence type="ECO:0000313" key="4">
    <source>
        <dbReference type="Proteomes" id="UP000243052"/>
    </source>
</evidence>
<dbReference type="OrthoDB" id="3365399at2759"/>
<name>A0A0X8HWL4_9SACH</name>
<protein>
    <submittedName>
        <fullName evidence="3">HHR065Wp</fullName>
    </submittedName>
</protein>
<evidence type="ECO:0000259" key="2">
    <source>
        <dbReference type="PROSITE" id="PS50053"/>
    </source>
</evidence>
<dbReference type="Pfam" id="PF11976">
    <property type="entry name" value="Rad60-SLD"/>
    <property type="match status" value="1"/>
</dbReference>
<feature type="region of interest" description="Disordered" evidence="1">
    <location>
        <begin position="74"/>
        <end position="134"/>
    </location>
</feature>
<dbReference type="EMBL" id="CP014248">
    <property type="protein sequence ID" value="AMD22834.1"/>
    <property type="molecule type" value="Genomic_DNA"/>
</dbReference>
<reference evidence="3 4" key="1">
    <citation type="submission" date="2016-01" db="EMBL/GenBank/DDBJ databases">
        <title>Genome sequence of the yeast Holleya sinecauda.</title>
        <authorList>
            <person name="Dietrich F.S."/>
        </authorList>
    </citation>
    <scope>NUCLEOTIDE SEQUENCE [LARGE SCALE GENOMIC DNA]</scope>
    <source>
        <strain evidence="3 4">ATCC 58844</strain>
    </source>
</reference>
<feature type="domain" description="Ubiquitin-like" evidence="2">
    <location>
        <begin position="338"/>
        <end position="410"/>
    </location>
</feature>
<dbReference type="RefSeq" id="XP_017989830.1">
    <property type="nucleotide sequence ID" value="XM_018134341.1"/>
</dbReference>
<dbReference type="InterPro" id="IPR029071">
    <property type="entry name" value="Ubiquitin-like_domsf"/>
</dbReference>
<dbReference type="InterPro" id="IPR000626">
    <property type="entry name" value="Ubiquitin-like_dom"/>
</dbReference>
<keyword evidence="4" id="KW-1185">Reference proteome</keyword>
<dbReference type="InterPro" id="IPR022617">
    <property type="entry name" value="Rad60/SUMO-like_dom"/>
</dbReference>
<evidence type="ECO:0000313" key="3">
    <source>
        <dbReference type="EMBL" id="AMD22834.1"/>
    </source>
</evidence>